<keyword evidence="1" id="KW-0472">Membrane</keyword>
<name>A0ABV4BBL1_9GAMM</name>
<feature type="domain" description="Serine aminopeptidase S33" evidence="2">
    <location>
        <begin position="49"/>
        <end position="164"/>
    </location>
</feature>
<feature type="transmembrane region" description="Helical" evidence="1">
    <location>
        <begin position="455"/>
        <end position="474"/>
    </location>
</feature>
<accession>A0ABV4BBL1</accession>
<feature type="transmembrane region" description="Helical" evidence="1">
    <location>
        <begin position="430"/>
        <end position="449"/>
    </location>
</feature>
<keyword evidence="3" id="KW-0378">Hydrolase</keyword>
<reference evidence="3 4" key="1">
    <citation type="submission" date="2024-05" db="EMBL/GenBank/DDBJ databases">
        <title>Genome Sequence and Characterization of the New Strain Purple Sulfur Bacterium of Genus Thioalkalicoccus.</title>
        <authorList>
            <person name="Bryantseva I.A."/>
            <person name="Kyndt J.A."/>
            <person name="Imhoff J.F."/>
        </authorList>
    </citation>
    <scope>NUCLEOTIDE SEQUENCE [LARGE SCALE GENOMIC DNA]</scope>
    <source>
        <strain evidence="3 4">Um2</strain>
    </source>
</reference>
<proteinExistence type="predicted"/>
<dbReference type="GO" id="GO:0016787">
    <property type="term" value="F:hydrolase activity"/>
    <property type="evidence" value="ECO:0007669"/>
    <property type="project" value="UniProtKB-KW"/>
</dbReference>
<organism evidence="3 4">
    <name type="scientific">Thioalkalicoccus limnaeus</name>
    <dbReference type="NCBI Taxonomy" id="120681"/>
    <lineage>
        <taxon>Bacteria</taxon>
        <taxon>Pseudomonadati</taxon>
        <taxon>Pseudomonadota</taxon>
        <taxon>Gammaproteobacteria</taxon>
        <taxon>Chromatiales</taxon>
        <taxon>Chromatiaceae</taxon>
        <taxon>Thioalkalicoccus</taxon>
    </lineage>
</organism>
<feature type="transmembrane region" description="Helical" evidence="1">
    <location>
        <begin position="400"/>
        <end position="418"/>
    </location>
</feature>
<evidence type="ECO:0000313" key="3">
    <source>
        <dbReference type="EMBL" id="MEY6431871.1"/>
    </source>
</evidence>
<keyword evidence="1" id="KW-0812">Transmembrane</keyword>
<evidence type="ECO:0000313" key="4">
    <source>
        <dbReference type="Proteomes" id="UP001564408"/>
    </source>
</evidence>
<dbReference type="RefSeq" id="WP_369666259.1">
    <property type="nucleotide sequence ID" value="NZ_JBDKXB010000005.1"/>
</dbReference>
<dbReference type="InterPro" id="IPR029058">
    <property type="entry name" value="AB_hydrolase_fold"/>
</dbReference>
<feature type="transmembrane region" description="Helical" evidence="1">
    <location>
        <begin position="486"/>
        <end position="507"/>
    </location>
</feature>
<feature type="transmembrane region" description="Helical" evidence="1">
    <location>
        <begin position="366"/>
        <end position="385"/>
    </location>
</feature>
<gene>
    <name evidence="3" type="ORF">ABC977_05540</name>
</gene>
<protein>
    <submittedName>
        <fullName evidence="3">Alpha/beta fold hydrolase</fullName>
    </submittedName>
</protein>
<dbReference type="InterPro" id="IPR022742">
    <property type="entry name" value="Hydrolase_4"/>
</dbReference>
<sequence>MRHLILAVIALILIAVGLWQLDRDTVGLTVTADRVGAMPVTLYQPAAAEPAPVVLIAHGFAGSQQLMQSFAITLARNGYLAVTLDLPGHGRHSEPLQGGIADPERRSETLREALVPAIAWARALPGGDGRVALLGHSMATDVLVRLAKVDPDIAATVAVSPFSDQVTAERPRNLLVIYGATEPKHLHEVGERILARTTGGPVELGRLYGEFGDGTARRLVHAAGVEHTGVLFSGESLDAARDWLDRVFERAGPGDITPRASWLGLLFLGILLLARPLSELLPRVAPAPRGGARPWRRLWPVVVLPAVLTPLLLWPVPSGYLPILLGDYLALHFGLYGLLTVLLLWWTHPRTPSVELDRVPASTNWWLFALATVATAAYVTFAIALPADGFLTSYLPGPERAPLILAVFVGTLAFFAADEWATRGPHAPRGAYLATKVLFLTSLAAAVLLNATKLFFLAIILPAMLIFFVIYGLFSRWAYRRTNHPLVGGLANALAFAWAIAASFPLVG</sequence>
<keyword evidence="1" id="KW-1133">Transmembrane helix</keyword>
<dbReference type="Pfam" id="PF12146">
    <property type="entry name" value="Hydrolase_4"/>
    <property type="match status" value="1"/>
</dbReference>
<dbReference type="EMBL" id="JBDKXB010000005">
    <property type="protein sequence ID" value="MEY6431871.1"/>
    <property type="molecule type" value="Genomic_DNA"/>
</dbReference>
<feature type="transmembrane region" description="Helical" evidence="1">
    <location>
        <begin position="298"/>
        <end position="316"/>
    </location>
</feature>
<feature type="transmembrane region" description="Helical" evidence="1">
    <location>
        <begin position="328"/>
        <end position="346"/>
    </location>
</feature>
<dbReference type="PANTHER" id="PTHR22946">
    <property type="entry name" value="DIENELACTONE HYDROLASE DOMAIN-CONTAINING PROTEIN-RELATED"/>
    <property type="match status" value="1"/>
</dbReference>
<dbReference type="InterPro" id="IPR050261">
    <property type="entry name" value="FrsA_esterase"/>
</dbReference>
<dbReference type="SUPFAM" id="SSF53474">
    <property type="entry name" value="alpha/beta-Hydrolases"/>
    <property type="match status" value="1"/>
</dbReference>
<dbReference type="Gene3D" id="3.40.50.1820">
    <property type="entry name" value="alpha/beta hydrolase"/>
    <property type="match status" value="1"/>
</dbReference>
<keyword evidence="4" id="KW-1185">Reference proteome</keyword>
<comment type="caution">
    <text evidence="3">The sequence shown here is derived from an EMBL/GenBank/DDBJ whole genome shotgun (WGS) entry which is preliminary data.</text>
</comment>
<evidence type="ECO:0000256" key="1">
    <source>
        <dbReference type="SAM" id="Phobius"/>
    </source>
</evidence>
<dbReference type="Proteomes" id="UP001564408">
    <property type="component" value="Unassembled WGS sequence"/>
</dbReference>
<evidence type="ECO:0000259" key="2">
    <source>
        <dbReference type="Pfam" id="PF12146"/>
    </source>
</evidence>